<dbReference type="InterPro" id="IPR036388">
    <property type="entry name" value="WH-like_DNA-bd_sf"/>
</dbReference>
<proteinExistence type="predicted"/>
<protein>
    <recommendedName>
        <fullName evidence="4">HTH luxR-type domain-containing protein</fullName>
    </recommendedName>
</protein>
<dbReference type="AlphaFoldDB" id="A0A7X1HXP3"/>
<gene>
    <name evidence="5" type="ORF">H1R13_07945</name>
</gene>
<name>A0A7X1HXP3_9ACTN</name>
<keyword evidence="1" id="KW-0805">Transcription regulation</keyword>
<dbReference type="Pfam" id="PF01590">
    <property type="entry name" value="GAF"/>
    <property type="match status" value="1"/>
</dbReference>
<dbReference type="Pfam" id="PF00196">
    <property type="entry name" value="GerE"/>
    <property type="match status" value="1"/>
</dbReference>
<accession>A0A7X1HXP3</accession>
<dbReference type="InterPro" id="IPR000792">
    <property type="entry name" value="Tscrpt_reg_LuxR_C"/>
</dbReference>
<dbReference type="EMBL" id="JACMHY010000002">
    <property type="protein sequence ID" value="MBC2864931.1"/>
    <property type="molecule type" value="Genomic_DNA"/>
</dbReference>
<dbReference type="InterPro" id="IPR029016">
    <property type="entry name" value="GAF-like_dom_sf"/>
</dbReference>
<dbReference type="GO" id="GO:0003677">
    <property type="term" value="F:DNA binding"/>
    <property type="evidence" value="ECO:0007669"/>
    <property type="project" value="UniProtKB-KW"/>
</dbReference>
<dbReference type="CDD" id="cd06170">
    <property type="entry name" value="LuxR_C_like"/>
    <property type="match status" value="1"/>
</dbReference>
<dbReference type="Gene3D" id="1.10.10.10">
    <property type="entry name" value="Winged helix-like DNA-binding domain superfamily/Winged helix DNA-binding domain"/>
    <property type="match status" value="1"/>
</dbReference>
<sequence length="257" mass="27590">MVIMSRVSDTHLLAHAAGSLRSGEITLVFGGFGDTCVPVSVCAGGATTALTSMIIRPLRGLGGRVLAERQPLAVRCYEHDPGITHDYDGPVLGEGVVGLAAAPLMRGDRICGLLYAATRRPAALTSATVRRLVTVADSISLRITAREDLDRHPDALPTHHAQRIREIARSTRDAETRAALLALLGESAAAPVPGEPLTPRQRQVLLLVERGLRNAEIAAHLGLTEQTVKTYMRALMARLGARTRQEAVHAYRHRTAD</sequence>
<dbReference type="PRINTS" id="PR00038">
    <property type="entry name" value="HTHLUXR"/>
</dbReference>
<feature type="domain" description="HTH luxR-type" evidence="4">
    <location>
        <begin position="190"/>
        <end position="255"/>
    </location>
</feature>
<dbReference type="InterPro" id="IPR003018">
    <property type="entry name" value="GAF"/>
</dbReference>
<dbReference type="Gene3D" id="3.30.450.40">
    <property type="match status" value="1"/>
</dbReference>
<dbReference type="Proteomes" id="UP000517694">
    <property type="component" value="Unassembled WGS sequence"/>
</dbReference>
<comment type="caution">
    <text evidence="5">The sequence shown here is derived from an EMBL/GenBank/DDBJ whole genome shotgun (WGS) entry which is preliminary data.</text>
</comment>
<dbReference type="SMART" id="SM00421">
    <property type="entry name" value="HTH_LUXR"/>
    <property type="match status" value="1"/>
</dbReference>
<dbReference type="PANTHER" id="PTHR44688">
    <property type="entry name" value="DNA-BINDING TRANSCRIPTIONAL ACTIVATOR DEVR_DOSR"/>
    <property type="match status" value="1"/>
</dbReference>
<evidence type="ECO:0000256" key="3">
    <source>
        <dbReference type="ARBA" id="ARBA00023163"/>
    </source>
</evidence>
<keyword evidence="6" id="KW-1185">Reference proteome</keyword>
<dbReference type="InterPro" id="IPR016032">
    <property type="entry name" value="Sig_transdc_resp-reg_C-effctor"/>
</dbReference>
<organism evidence="5 6">
    <name type="scientific">Streptomyces mexicanus</name>
    <dbReference type="NCBI Taxonomy" id="178566"/>
    <lineage>
        <taxon>Bacteria</taxon>
        <taxon>Bacillati</taxon>
        <taxon>Actinomycetota</taxon>
        <taxon>Actinomycetes</taxon>
        <taxon>Kitasatosporales</taxon>
        <taxon>Streptomycetaceae</taxon>
        <taxon>Streptomyces</taxon>
    </lineage>
</organism>
<dbReference type="PROSITE" id="PS50043">
    <property type="entry name" value="HTH_LUXR_2"/>
    <property type="match status" value="1"/>
</dbReference>
<keyword evidence="3" id="KW-0804">Transcription</keyword>
<dbReference type="OrthoDB" id="4069167at2"/>
<dbReference type="GO" id="GO:0006355">
    <property type="term" value="P:regulation of DNA-templated transcription"/>
    <property type="evidence" value="ECO:0007669"/>
    <property type="project" value="InterPro"/>
</dbReference>
<evidence type="ECO:0000256" key="1">
    <source>
        <dbReference type="ARBA" id="ARBA00023015"/>
    </source>
</evidence>
<evidence type="ECO:0000256" key="2">
    <source>
        <dbReference type="ARBA" id="ARBA00023125"/>
    </source>
</evidence>
<evidence type="ECO:0000259" key="4">
    <source>
        <dbReference type="PROSITE" id="PS50043"/>
    </source>
</evidence>
<dbReference type="SUPFAM" id="SSF46894">
    <property type="entry name" value="C-terminal effector domain of the bipartite response regulators"/>
    <property type="match status" value="1"/>
</dbReference>
<keyword evidence="2" id="KW-0238">DNA-binding</keyword>
<dbReference type="SUPFAM" id="SSF55781">
    <property type="entry name" value="GAF domain-like"/>
    <property type="match status" value="1"/>
</dbReference>
<evidence type="ECO:0000313" key="5">
    <source>
        <dbReference type="EMBL" id="MBC2864931.1"/>
    </source>
</evidence>
<evidence type="ECO:0000313" key="6">
    <source>
        <dbReference type="Proteomes" id="UP000517694"/>
    </source>
</evidence>
<reference evidence="5 6" key="1">
    <citation type="submission" date="2020-08" db="EMBL/GenBank/DDBJ databases">
        <title>Whole-Genome Sequence of French Clinical Streptomyces mexicanus Strain Q0842.</title>
        <authorList>
            <person name="Boxberger M."/>
            <person name="La Scola B."/>
        </authorList>
    </citation>
    <scope>NUCLEOTIDE SEQUENCE [LARGE SCALE GENOMIC DNA]</scope>
    <source>
        <strain evidence="5 6">Marseille-Q0842</strain>
    </source>
</reference>
<dbReference type="PANTHER" id="PTHR44688:SF16">
    <property type="entry name" value="DNA-BINDING TRANSCRIPTIONAL ACTIVATOR DEVR_DOSR"/>
    <property type="match status" value="1"/>
</dbReference>
<dbReference type="PROSITE" id="PS00622">
    <property type="entry name" value="HTH_LUXR_1"/>
    <property type="match status" value="1"/>
</dbReference>